<organism evidence="4 5">
    <name type="scientific">Roseovarius pelagicus</name>
    <dbReference type="NCBI Taxonomy" id="2980108"/>
    <lineage>
        <taxon>Bacteria</taxon>
        <taxon>Pseudomonadati</taxon>
        <taxon>Pseudomonadota</taxon>
        <taxon>Alphaproteobacteria</taxon>
        <taxon>Rhodobacterales</taxon>
        <taxon>Roseobacteraceae</taxon>
        <taxon>Roseovarius</taxon>
    </lineage>
</organism>
<dbReference type="Gene3D" id="3.40.50.720">
    <property type="entry name" value="NAD(P)-binding Rossmann-like Domain"/>
    <property type="match status" value="1"/>
</dbReference>
<dbReference type="PRINTS" id="PR00080">
    <property type="entry name" value="SDRFAMILY"/>
</dbReference>
<proteinExistence type="inferred from homology"/>
<evidence type="ECO:0000313" key="4">
    <source>
        <dbReference type="EMBL" id="UXX82841.1"/>
    </source>
</evidence>
<dbReference type="Proteomes" id="UP001064087">
    <property type="component" value="Chromosome"/>
</dbReference>
<gene>
    <name evidence="4" type="ORF">N7U68_17405</name>
</gene>
<evidence type="ECO:0000256" key="1">
    <source>
        <dbReference type="ARBA" id="ARBA00006484"/>
    </source>
</evidence>
<keyword evidence="2" id="KW-0560">Oxidoreductase</keyword>
<dbReference type="Pfam" id="PF13561">
    <property type="entry name" value="adh_short_C2"/>
    <property type="match status" value="1"/>
</dbReference>
<dbReference type="InterPro" id="IPR036291">
    <property type="entry name" value="NAD(P)-bd_dom_sf"/>
</dbReference>
<dbReference type="SMART" id="SM00822">
    <property type="entry name" value="PKS_KR"/>
    <property type="match status" value="1"/>
</dbReference>
<dbReference type="PANTHER" id="PTHR42760:SF133">
    <property type="entry name" value="3-OXOACYL-[ACYL-CARRIER-PROTEIN] REDUCTASE"/>
    <property type="match status" value="1"/>
</dbReference>
<dbReference type="SUPFAM" id="SSF51735">
    <property type="entry name" value="NAD(P)-binding Rossmann-fold domains"/>
    <property type="match status" value="1"/>
</dbReference>
<dbReference type="PROSITE" id="PS00061">
    <property type="entry name" value="ADH_SHORT"/>
    <property type="match status" value="1"/>
</dbReference>
<name>A0ABY6D9N4_9RHOB</name>
<dbReference type="InterPro" id="IPR020904">
    <property type="entry name" value="Sc_DH/Rdtase_CS"/>
</dbReference>
<accession>A0ABY6D9N4</accession>
<dbReference type="PANTHER" id="PTHR42760">
    <property type="entry name" value="SHORT-CHAIN DEHYDROGENASES/REDUCTASES FAMILY MEMBER"/>
    <property type="match status" value="1"/>
</dbReference>
<dbReference type="InterPro" id="IPR002347">
    <property type="entry name" value="SDR_fam"/>
</dbReference>
<sequence length="251" mass="26181">MDLTGKVAVVTGASSGLGAHFARVLGEAGAQVCLIARSEDKLAKVSQKLLGDGIKVDSHPADVVDREGLERAFAAFAERHGSVDILINNAGIARTAPFLEMQEADWAAVTETDLGGVWRAAQIAARIMVEGGNGGSIINISSILGQVVQPTQTNYAAAKAGVLHLTRAMARELGRYGVRVNAIPPGYFATDINADFFDSDAGKKMIAKLFPRRLGRMSELDGPLLLLASDAGSFMTGTTLTVDGGATLSAV</sequence>
<protein>
    <submittedName>
        <fullName evidence="4">SDR family oxidoreductase</fullName>
    </submittedName>
</protein>
<evidence type="ECO:0000259" key="3">
    <source>
        <dbReference type="SMART" id="SM00822"/>
    </source>
</evidence>
<dbReference type="InterPro" id="IPR057326">
    <property type="entry name" value="KR_dom"/>
</dbReference>
<dbReference type="PRINTS" id="PR00081">
    <property type="entry name" value="GDHRDH"/>
</dbReference>
<evidence type="ECO:0000256" key="2">
    <source>
        <dbReference type="ARBA" id="ARBA00023002"/>
    </source>
</evidence>
<dbReference type="RefSeq" id="WP_263047638.1">
    <property type="nucleotide sequence ID" value="NZ_CP106738.1"/>
</dbReference>
<reference evidence="4" key="1">
    <citation type="submission" date="2022-10" db="EMBL/GenBank/DDBJ databases">
        <title>Roseovarius pelagicus sp. nov., isolated from Arctic seawater.</title>
        <authorList>
            <person name="Hong Y.W."/>
            <person name="Hwang C.Y."/>
        </authorList>
    </citation>
    <scope>NUCLEOTIDE SEQUENCE</scope>
    <source>
        <strain evidence="4">HL-MP18</strain>
    </source>
</reference>
<comment type="similarity">
    <text evidence="1">Belongs to the short-chain dehydrogenases/reductases (SDR) family.</text>
</comment>
<evidence type="ECO:0000313" key="5">
    <source>
        <dbReference type="Proteomes" id="UP001064087"/>
    </source>
</evidence>
<feature type="domain" description="Ketoreductase" evidence="3">
    <location>
        <begin position="6"/>
        <end position="186"/>
    </location>
</feature>
<dbReference type="EMBL" id="CP106738">
    <property type="protein sequence ID" value="UXX82841.1"/>
    <property type="molecule type" value="Genomic_DNA"/>
</dbReference>
<keyword evidence="5" id="KW-1185">Reference proteome</keyword>